<proteinExistence type="predicted"/>
<organism evidence="1 2">
    <name type="scientific">Linnemannia exigua</name>
    <dbReference type="NCBI Taxonomy" id="604196"/>
    <lineage>
        <taxon>Eukaryota</taxon>
        <taxon>Fungi</taxon>
        <taxon>Fungi incertae sedis</taxon>
        <taxon>Mucoromycota</taxon>
        <taxon>Mortierellomycotina</taxon>
        <taxon>Mortierellomycetes</taxon>
        <taxon>Mortierellales</taxon>
        <taxon>Mortierellaceae</taxon>
        <taxon>Linnemannia</taxon>
    </lineage>
</organism>
<dbReference type="Proteomes" id="UP001194580">
    <property type="component" value="Unassembled WGS sequence"/>
</dbReference>
<protein>
    <submittedName>
        <fullName evidence="1">Uncharacterized protein</fullName>
    </submittedName>
</protein>
<dbReference type="AlphaFoldDB" id="A0AAD4D1X8"/>
<evidence type="ECO:0000313" key="1">
    <source>
        <dbReference type="EMBL" id="KAG0256745.1"/>
    </source>
</evidence>
<comment type="caution">
    <text evidence="1">The sequence shown here is derived from an EMBL/GenBank/DDBJ whole genome shotgun (WGS) entry which is preliminary data.</text>
</comment>
<name>A0AAD4D1X8_9FUNG</name>
<reference evidence="1" key="1">
    <citation type="journal article" date="2020" name="Fungal Divers.">
        <title>Resolving the Mortierellaceae phylogeny through synthesis of multi-gene phylogenetics and phylogenomics.</title>
        <authorList>
            <person name="Vandepol N."/>
            <person name="Liber J."/>
            <person name="Desiro A."/>
            <person name="Na H."/>
            <person name="Kennedy M."/>
            <person name="Barry K."/>
            <person name="Grigoriev I.V."/>
            <person name="Miller A.N."/>
            <person name="O'Donnell K."/>
            <person name="Stajich J.E."/>
            <person name="Bonito G."/>
        </authorList>
    </citation>
    <scope>NUCLEOTIDE SEQUENCE</scope>
    <source>
        <strain evidence="1">NRRL 28262</strain>
    </source>
</reference>
<dbReference type="EMBL" id="JAAAIL010002504">
    <property type="protein sequence ID" value="KAG0256745.1"/>
    <property type="molecule type" value="Genomic_DNA"/>
</dbReference>
<gene>
    <name evidence="1" type="ORF">BGZ95_005427</name>
</gene>
<keyword evidence="2" id="KW-1185">Reference proteome</keyword>
<evidence type="ECO:0000313" key="2">
    <source>
        <dbReference type="Proteomes" id="UP001194580"/>
    </source>
</evidence>
<sequence length="52" mass="6339">MIALDYLFWVYLEWVLPRDEIEPAPKFPYKKFKKMCQRADKEDELESNVDSL</sequence>
<accession>A0AAD4D1X8</accession>